<evidence type="ECO:0000256" key="1">
    <source>
        <dbReference type="ARBA" id="ARBA00001933"/>
    </source>
</evidence>
<accession>A0ABS6VYM9</accession>
<evidence type="ECO:0000256" key="10">
    <source>
        <dbReference type="NCBIfam" id="TIGR00260"/>
    </source>
</evidence>
<dbReference type="InterPro" id="IPR000634">
    <property type="entry name" value="Ser/Thr_deHydtase_PyrdxlP-BS"/>
</dbReference>
<evidence type="ECO:0000256" key="2">
    <source>
        <dbReference type="ARBA" id="ARBA00004979"/>
    </source>
</evidence>
<dbReference type="RefSeq" id="WP_219038990.1">
    <property type="nucleotide sequence ID" value="NZ_JAHWDF010000002.1"/>
</dbReference>
<name>A0ABS6VYM9_9FLAO</name>
<gene>
    <name evidence="13" type="primary">thrC</name>
    <name evidence="13" type="ORF">KW502_02690</name>
</gene>
<dbReference type="Proteomes" id="UP000719267">
    <property type="component" value="Unassembled WGS sequence"/>
</dbReference>
<evidence type="ECO:0000313" key="13">
    <source>
        <dbReference type="EMBL" id="MBW2960708.1"/>
    </source>
</evidence>
<comment type="pathway">
    <text evidence="2">Amino-acid biosynthesis; L-threonine biosynthesis; L-threonine from L-aspartate: step 5/5.</text>
</comment>
<evidence type="ECO:0000256" key="7">
    <source>
        <dbReference type="ARBA" id="ARBA00022898"/>
    </source>
</evidence>
<reference evidence="13 14" key="1">
    <citation type="submission" date="2021-07" db="EMBL/GenBank/DDBJ databases">
        <title>Mesonia aestuariivivens sp. nov., isolated from a tidal flat.</title>
        <authorList>
            <person name="Kim Y.-O."/>
            <person name="Yoon J.-H."/>
        </authorList>
    </citation>
    <scope>NUCLEOTIDE SEQUENCE [LARGE SCALE GENOMIC DNA]</scope>
    <source>
        <strain evidence="13 14">JHPTF-M18</strain>
    </source>
</reference>
<dbReference type="GO" id="GO:0004795">
    <property type="term" value="F:threonine synthase activity"/>
    <property type="evidence" value="ECO:0007669"/>
    <property type="project" value="UniProtKB-EC"/>
</dbReference>
<sequence length="431" mass="48605">MNYFSLNHKAANVNFEQATINGIAPDKGLYFPEKLIPLEQSFFENIEKMSNTQIAYEVIRQFIATSIPEQELSNIIEETLNFEFPLVKIEEDTYALELFHGPTMAFKDVGARFMARCLRYFNRSKKDEKIKVLVATSGDTGGAVANGFLRVKGVEVIILYPSGKVSTIQEKQLTTLGQNIIALEVDGTFDDCQAMVKQAFLDEDLKELNLTSANSINIARWLPQMFYFFFAYRDLKHLNKNMVFSVPSGNFGNICAGMLAKKLGLPIEFFIASTNINDTVALFLKSGAYQAKPSTATISNAMDVGDPSNFVRIQQLYNNEIETLKKDFSSYSFTDEETKNAMKKIYSTANYISDPHGAVGYLGWQKTKEKFPNSIGVFLETAHPVKFLDTVEETLQTKIEIPQQIKAVIDKKKRSLNIKNYKELKAFLTLG</sequence>
<keyword evidence="6" id="KW-0791">Threonine biosynthesis</keyword>
<dbReference type="PANTHER" id="PTHR42690:SF1">
    <property type="entry name" value="THREONINE SYNTHASE-LIKE 2"/>
    <property type="match status" value="1"/>
</dbReference>
<evidence type="ECO:0000256" key="4">
    <source>
        <dbReference type="ARBA" id="ARBA00018679"/>
    </source>
</evidence>
<comment type="cofactor">
    <cofactor evidence="1">
        <name>pyridoxal 5'-phosphate</name>
        <dbReference type="ChEBI" id="CHEBI:597326"/>
    </cofactor>
</comment>
<dbReference type="PROSITE" id="PS00165">
    <property type="entry name" value="DEHYDRATASE_SER_THR"/>
    <property type="match status" value="1"/>
</dbReference>
<dbReference type="InterPro" id="IPR001926">
    <property type="entry name" value="TrpB-like_PALP"/>
</dbReference>
<dbReference type="EMBL" id="JAHWDF010000002">
    <property type="protein sequence ID" value="MBW2960708.1"/>
    <property type="molecule type" value="Genomic_DNA"/>
</dbReference>
<keyword evidence="5" id="KW-0028">Amino-acid biosynthesis</keyword>
<dbReference type="InterPro" id="IPR051166">
    <property type="entry name" value="Threonine_Synthase"/>
</dbReference>
<comment type="caution">
    <text evidence="13">The sequence shown here is derived from an EMBL/GenBank/DDBJ whole genome shotgun (WGS) entry which is preliminary data.</text>
</comment>
<evidence type="ECO:0000256" key="5">
    <source>
        <dbReference type="ARBA" id="ARBA00022605"/>
    </source>
</evidence>
<evidence type="ECO:0000259" key="11">
    <source>
        <dbReference type="Pfam" id="PF00291"/>
    </source>
</evidence>
<dbReference type="Pfam" id="PF00291">
    <property type="entry name" value="PALP"/>
    <property type="match status" value="1"/>
</dbReference>
<comment type="catalytic activity">
    <reaction evidence="9">
        <text>O-phospho-L-homoserine + H2O = L-threonine + phosphate</text>
        <dbReference type="Rhea" id="RHEA:10840"/>
        <dbReference type="ChEBI" id="CHEBI:15377"/>
        <dbReference type="ChEBI" id="CHEBI:43474"/>
        <dbReference type="ChEBI" id="CHEBI:57590"/>
        <dbReference type="ChEBI" id="CHEBI:57926"/>
        <dbReference type="EC" id="4.2.3.1"/>
    </reaction>
</comment>
<dbReference type="InterPro" id="IPR029144">
    <property type="entry name" value="Thr_synth_N"/>
</dbReference>
<keyword evidence="7" id="KW-0663">Pyridoxal phosphate</keyword>
<evidence type="ECO:0000256" key="8">
    <source>
        <dbReference type="ARBA" id="ARBA00023239"/>
    </source>
</evidence>
<feature type="domain" description="Tryptophan synthase beta chain-like PALP" evidence="11">
    <location>
        <begin position="96"/>
        <end position="374"/>
    </location>
</feature>
<evidence type="ECO:0000259" key="12">
    <source>
        <dbReference type="Pfam" id="PF14821"/>
    </source>
</evidence>
<evidence type="ECO:0000313" key="14">
    <source>
        <dbReference type="Proteomes" id="UP000719267"/>
    </source>
</evidence>
<evidence type="ECO:0000256" key="3">
    <source>
        <dbReference type="ARBA" id="ARBA00013028"/>
    </source>
</evidence>
<organism evidence="13 14">
    <name type="scientific">Mesonia aestuariivivens</name>
    <dbReference type="NCBI Taxonomy" id="2796128"/>
    <lineage>
        <taxon>Bacteria</taxon>
        <taxon>Pseudomonadati</taxon>
        <taxon>Bacteroidota</taxon>
        <taxon>Flavobacteriia</taxon>
        <taxon>Flavobacteriales</taxon>
        <taxon>Flavobacteriaceae</taxon>
        <taxon>Mesonia</taxon>
    </lineage>
</organism>
<keyword evidence="8 13" id="KW-0456">Lyase</keyword>
<evidence type="ECO:0000256" key="9">
    <source>
        <dbReference type="ARBA" id="ARBA00049144"/>
    </source>
</evidence>
<dbReference type="NCBIfam" id="TIGR00260">
    <property type="entry name" value="thrC"/>
    <property type="match status" value="1"/>
</dbReference>
<dbReference type="InterPro" id="IPR004450">
    <property type="entry name" value="Thr_synthase-like"/>
</dbReference>
<feature type="domain" description="Threonine synthase N-terminal" evidence="12">
    <location>
        <begin position="2"/>
        <end position="79"/>
    </location>
</feature>
<evidence type="ECO:0000256" key="6">
    <source>
        <dbReference type="ARBA" id="ARBA00022697"/>
    </source>
</evidence>
<dbReference type="PANTHER" id="PTHR42690">
    <property type="entry name" value="THREONINE SYNTHASE FAMILY MEMBER"/>
    <property type="match status" value="1"/>
</dbReference>
<dbReference type="EC" id="4.2.3.1" evidence="3 10"/>
<keyword evidence="14" id="KW-1185">Reference proteome</keyword>
<dbReference type="Pfam" id="PF14821">
    <property type="entry name" value="Thr_synth_N"/>
    <property type="match status" value="1"/>
</dbReference>
<protein>
    <recommendedName>
        <fullName evidence="4 10">Threonine synthase</fullName>
        <ecNumber evidence="3 10">4.2.3.1</ecNumber>
    </recommendedName>
</protein>
<proteinExistence type="predicted"/>